<gene>
    <name evidence="2" type="ORF">H696_04611</name>
</gene>
<keyword evidence="3" id="KW-1185">Reference proteome</keyword>
<keyword evidence="1" id="KW-1133">Transmembrane helix</keyword>
<sequence length="423" mass="45482">MSDPTGGPPSFLEKARTLVNSFVDNILLLEPYNPDHVPTDADRYKLVTWESVRAAYRRLHRDGHFLDSSSTLFGKFVDWGYLAMTTPYVVLAATVYLVYFRRVSSFSNFRRASSHLGGAGGTSIGDVLAPGTAAWRMMHAAALRDAHETAQLVRDYGRNGHLAEFVRSAARRHGRDPASVRGAPAAVALSLERSAAEESRLAAEAQLPAAWRRVISSPDRVVPLAGTFESGLVQHADTLAFVSLGSRILPRYAPSAAARGETEAGTEAGTGTGSGAAFSPGLNLALDPRQCTATDAARITDFPVADTSSEPWPVQPTITNDPHDLPSRVGPGAQYLWAESPAAELLFAERHADIAALGVKPPAVMLALGLQHGRIPGLKVPAASTADNVFPLHIPDEADFTMTTSELVYLRWGLRAPFVRKEK</sequence>
<keyword evidence="1" id="KW-0812">Transmembrane</keyword>
<proteinExistence type="predicted"/>
<dbReference type="RefSeq" id="XP_009496772.1">
    <property type="nucleotide sequence ID" value="XM_009498497.1"/>
</dbReference>
<dbReference type="AlphaFoldDB" id="A0A058Z4Y5"/>
<evidence type="ECO:0000313" key="2">
    <source>
        <dbReference type="EMBL" id="KCV69201.1"/>
    </source>
</evidence>
<dbReference type="Proteomes" id="UP000030693">
    <property type="component" value="Unassembled WGS sequence"/>
</dbReference>
<name>A0A058Z4Y5_FONAL</name>
<reference evidence="2" key="1">
    <citation type="submission" date="2013-04" db="EMBL/GenBank/DDBJ databases">
        <title>The Genome Sequence of Fonticula alba ATCC 38817.</title>
        <authorList>
            <consortium name="The Broad Institute Genomics Platform"/>
            <person name="Russ C."/>
            <person name="Cuomo C."/>
            <person name="Burger G."/>
            <person name="Gray M.W."/>
            <person name="Holland P.W.H."/>
            <person name="King N."/>
            <person name="Lang F.B.F."/>
            <person name="Roger A.J."/>
            <person name="Ruiz-Trillo I."/>
            <person name="Brown M."/>
            <person name="Walker B."/>
            <person name="Young S."/>
            <person name="Zeng Q."/>
            <person name="Gargeya S."/>
            <person name="Fitzgerald M."/>
            <person name="Haas B."/>
            <person name="Abouelleil A."/>
            <person name="Allen A.W."/>
            <person name="Alvarado L."/>
            <person name="Arachchi H.M."/>
            <person name="Berlin A.M."/>
            <person name="Chapman S.B."/>
            <person name="Gainer-Dewar J."/>
            <person name="Goldberg J."/>
            <person name="Griggs A."/>
            <person name="Gujja S."/>
            <person name="Hansen M."/>
            <person name="Howarth C."/>
            <person name="Imamovic A."/>
            <person name="Ireland A."/>
            <person name="Larimer J."/>
            <person name="McCowan C."/>
            <person name="Murphy C."/>
            <person name="Pearson M."/>
            <person name="Poon T.W."/>
            <person name="Priest M."/>
            <person name="Roberts A."/>
            <person name="Saif S."/>
            <person name="Shea T."/>
            <person name="Sisk P."/>
            <person name="Sykes S."/>
            <person name="Wortman J."/>
            <person name="Nusbaum C."/>
            <person name="Birren B."/>
        </authorList>
    </citation>
    <scope>NUCLEOTIDE SEQUENCE [LARGE SCALE GENOMIC DNA]</scope>
    <source>
        <strain evidence="2">ATCC 38817</strain>
    </source>
</reference>
<evidence type="ECO:0000313" key="3">
    <source>
        <dbReference type="Proteomes" id="UP000030693"/>
    </source>
</evidence>
<accession>A0A058Z4Y5</accession>
<protein>
    <submittedName>
        <fullName evidence="2">Uncharacterized protein</fullName>
    </submittedName>
</protein>
<dbReference type="GeneID" id="20529336"/>
<feature type="transmembrane region" description="Helical" evidence="1">
    <location>
        <begin position="79"/>
        <end position="100"/>
    </location>
</feature>
<evidence type="ECO:0000256" key="1">
    <source>
        <dbReference type="SAM" id="Phobius"/>
    </source>
</evidence>
<keyword evidence="1" id="KW-0472">Membrane</keyword>
<dbReference type="EMBL" id="KB932207">
    <property type="protein sequence ID" value="KCV69201.1"/>
    <property type="molecule type" value="Genomic_DNA"/>
</dbReference>
<organism evidence="2">
    <name type="scientific">Fonticula alba</name>
    <name type="common">Slime mold</name>
    <dbReference type="NCBI Taxonomy" id="691883"/>
    <lineage>
        <taxon>Eukaryota</taxon>
        <taxon>Rotosphaerida</taxon>
        <taxon>Fonticulaceae</taxon>
        <taxon>Fonticula</taxon>
    </lineage>
</organism>